<evidence type="ECO:0000313" key="3">
    <source>
        <dbReference type="Proteomes" id="UP000003163"/>
    </source>
</evidence>
<sequence>MFWPLSLAILCFFLILESSESVSTIPNYDTKRTRSIKGKTLRKSKSLENLKRVNALSKNKHLKTVQKHTSTPMNEIKTKKFIFFEKEHMDIINNLGYSNHFILSLINSLSNFCLSDYEKSIQIGLNGVKGIENLAISLSFFFQKYEDSIEDFLNQKNIVFEYLENHISCLKFNLKIFVIFFINKKSQDIENFRKELKVSLKQLNNLIFTLLATYNENLQKFPTNPKSLMLNFSTCVRSYLASLQVPTICNRYKKNKSMCLVYFDQYLQDYLSSSLEKRPDEDFKKLSRIYRDLMPLIKKLETYVYIENDPEAAKKVDFVCQNFYIHANFSIKMRPNILKDKEVSLVKDNE</sequence>
<feature type="chain" id="PRO_5003821782" evidence="1">
    <location>
        <begin position="22"/>
        <end position="350"/>
    </location>
</feature>
<gene>
    <name evidence="2" type="ORF">EDEG_00110</name>
</gene>
<feature type="signal peptide" evidence="1">
    <location>
        <begin position="1"/>
        <end position="21"/>
    </location>
</feature>
<evidence type="ECO:0000313" key="2">
    <source>
        <dbReference type="EMBL" id="EJW04890.1"/>
    </source>
</evidence>
<comment type="caution">
    <text evidence="2">The sequence shown here is derived from an EMBL/GenBank/DDBJ whole genome shotgun (WGS) entry which is preliminary data.</text>
</comment>
<keyword evidence="1" id="KW-0732">Signal</keyword>
<dbReference type="VEuPathDB" id="MicrosporidiaDB:EDEG_00110"/>
<keyword evidence="3" id="KW-1185">Reference proteome</keyword>
<dbReference type="Proteomes" id="UP000003163">
    <property type="component" value="Unassembled WGS sequence"/>
</dbReference>
<accession>J9DQP8</accession>
<dbReference type="AlphaFoldDB" id="J9DQP8"/>
<organism evidence="2 3">
    <name type="scientific">Edhazardia aedis (strain USNM 41457)</name>
    <name type="common">Microsporidian parasite</name>
    <dbReference type="NCBI Taxonomy" id="1003232"/>
    <lineage>
        <taxon>Eukaryota</taxon>
        <taxon>Fungi</taxon>
        <taxon>Fungi incertae sedis</taxon>
        <taxon>Microsporidia</taxon>
        <taxon>Edhazardia</taxon>
    </lineage>
</organism>
<proteinExistence type="predicted"/>
<dbReference type="EMBL" id="AFBI03000001">
    <property type="protein sequence ID" value="EJW04890.1"/>
    <property type="molecule type" value="Genomic_DNA"/>
</dbReference>
<dbReference type="HOGENOM" id="CLU_792333_0_0_1"/>
<reference evidence="3" key="2">
    <citation type="submission" date="2015-07" db="EMBL/GenBank/DDBJ databases">
        <title>Contrasting host-pathogen interactions and genome evolution in two generalist and specialist microsporidian pathogens of mosquitoes.</title>
        <authorList>
            <consortium name="The Broad Institute Genomics Platform"/>
            <consortium name="The Broad Institute Genome Sequencing Center for Infectious Disease"/>
            <person name="Cuomo C.A."/>
            <person name="Sanscrainte N.D."/>
            <person name="Goldberg J.M."/>
            <person name="Heiman D."/>
            <person name="Young S."/>
            <person name="Zeng Q."/>
            <person name="Becnel J.J."/>
            <person name="Birren B.W."/>
        </authorList>
    </citation>
    <scope>NUCLEOTIDE SEQUENCE [LARGE SCALE GENOMIC DNA]</scope>
    <source>
        <strain evidence="3">USNM 41457</strain>
    </source>
</reference>
<dbReference type="InParanoid" id="J9DQP8"/>
<evidence type="ECO:0000256" key="1">
    <source>
        <dbReference type="SAM" id="SignalP"/>
    </source>
</evidence>
<reference evidence="2 3" key="1">
    <citation type="submission" date="2011-08" db="EMBL/GenBank/DDBJ databases">
        <authorList>
            <person name="Liu Z.J."/>
            <person name="Shi F.L."/>
            <person name="Lu J.Q."/>
            <person name="Li M."/>
            <person name="Wang Z.L."/>
        </authorList>
    </citation>
    <scope>NUCLEOTIDE SEQUENCE [LARGE SCALE GENOMIC DNA]</scope>
    <source>
        <strain evidence="2 3">USNM 41457</strain>
    </source>
</reference>
<protein>
    <submittedName>
        <fullName evidence="2">Uncharacterized protein</fullName>
    </submittedName>
</protein>
<name>J9DQP8_EDHAE</name>